<dbReference type="Proteomes" id="UP000218615">
    <property type="component" value="Unassembled WGS sequence"/>
</dbReference>
<gene>
    <name evidence="7" type="ORF">MNV_1230010</name>
</gene>
<dbReference type="PANTHER" id="PTHR35008">
    <property type="entry name" value="BLL4482 PROTEIN-RELATED"/>
    <property type="match status" value="1"/>
</dbReference>
<dbReference type="AlphaFoldDB" id="A0A284VK39"/>
<dbReference type="GO" id="GO:0046872">
    <property type="term" value="F:metal ion binding"/>
    <property type="evidence" value="ECO:0007669"/>
    <property type="project" value="UniProtKB-KW"/>
</dbReference>
<dbReference type="Gene3D" id="1.10.760.10">
    <property type="entry name" value="Cytochrome c-like domain"/>
    <property type="match status" value="2"/>
</dbReference>
<dbReference type="GO" id="GO:0009055">
    <property type="term" value="F:electron transfer activity"/>
    <property type="evidence" value="ECO:0007669"/>
    <property type="project" value="InterPro"/>
</dbReference>
<sequence>MVKRGINGAVDFTYQERMKHKNSSVFFESVSRGIAGMPAFGNLSRSQRWDVIAYIWTFWADMQSVERGKAIFGQSCASCHGTRGDGSGLQGAMDFTNLSNMVSVGQPSVFFDSVSSGVPNTAMPPFKDTLSEEERWDAVKYAWTFQYADYPGSPEALPLTPALPSGTPPAGREWYNSPAGAVILLVSLVMLAGIIYLFIRGLKER</sequence>
<evidence type="ECO:0000256" key="2">
    <source>
        <dbReference type="ARBA" id="ARBA00022723"/>
    </source>
</evidence>
<evidence type="ECO:0000256" key="4">
    <source>
        <dbReference type="PROSITE-ProRule" id="PRU00433"/>
    </source>
</evidence>
<dbReference type="SUPFAM" id="SSF46626">
    <property type="entry name" value="Cytochrome c"/>
    <property type="match status" value="2"/>
</dbReference>
<organism evidence="7 8">
    <name type="scientific">Candidatus Methanoperedens nitratireducens</name>
    <dbReference type="NCBI Taxonomy" id="1392998"/>
    <lineage>
        <taxon>Archaea</taxon>
        <taxon>Methanobacteriati</taxon>
        <taxon>Methanobacteriota</taxon>
        <taxon>Stenosarchaea group</taxon>
        <taxon>Methanomicrobia</taxon>
        <taxon>Methanosarcinales</taxon>
        <taxon>ANME-2 cluster</taxon>
        <taxon>Candidatus Methanoperedentaceae</taxon>
        <taxon>Candidatus Methanoperedens</taxon>
    </lineage>
</organism>
<dbReference type="PANTHER" id="PTHR35008:SF8">
    <property type="entry name" value="ALCOHOL DEHYDROGENASE CYTOCHROME C SUBUNIT"/>
    <property type="match status" value="1"/>
</dbReference>
<evidence type="ECO:0000313" key="7">
    <source>
        <dbReference type="EMBL" id="SNQ59569.1"/>
    </source>
</evidence>
<evidence type="ECO:0000256" key="5">
    <source>
        <dbReference type="SAM" id="Phobius"/>
    </source>
</evidence>
<evidence type="ECO:0000256" key="3">
    <source>
        <dbReference type="ARBA" id="ARBA00023004"/>
    </source>
</evidence>
<keyword evidence="2 4" id="KW-0479">Metal-binding</keyword>
<keyword evidence="5" id="KW-0472">Membrane</keyword>
<keyword evidence="1 4" id="KW-0349">Heme</keyword>
<keyword evidence="8" id="KW-1185">Reference proteome</keyword>
<name>A0A284VK39_9EURY</name>
<dbReference type="Pfam" id="PF13442">
    <property type="entry name" value="Cytochrome_CBB3"/>
    <property type="match status" value="1"/>
</dbReference>
<dbReference type="PROSITE" id="PS51007">
    <property type="entry name" value="CYTC"/>
    <property type="match status" value="1"/>
</dbReference>
<feature type="domain" description="Cytochrome c" evidence="6">
    <location>
        <begin position="63"/>
        <end position="146"/>
    </location>
</feature>
<dbReference type="InterPro" id="IPR009056">
    <property type="entry name" value="Cyt_c-like_dom"/>
</dbReference>
<proteinExistence type="predicted"/>
<keyword evidence="5" id="KW-0812">Transmembrane</keyword>
<feature type="transmembrane region" description="Helical" evidence="5">
    <location>
        <begin position="179"/>
        <end position="199"/>
    </location>
</feature>
<evidence type="ECO:0000313" key="8">
    <source>
        <dbReference type="Proteomes" id="UP000218615"/>
    </source>
</evidence>
<protein>
    <recommendedName>
        <fullName evidence="6">Cytochrome c domain-containing protein</fullName>
    </recommendedName>
</protein>
<evidence type="ECO:0000256" key="1">
    <source>
        <dbReference type="ARBA" id="ARBA00022617"/>
    </source>
</evidence>
<reference evidence="8" key="1">
    <citation type="submission" date="2017-06" db="EMBL/GenBank/DDBJ databases">
        <authorList>
            <person name="Cremers G."/>
        </authorList>
    </citation>
    <scope>NUCLEOTIDE SEQUENCE [LARGE SCALE GENOMIC DNA]</scope>
</reference>
<keyword evidence="5" id="KW-1133">Transmembrane helix</keyword>
<evidence type="ECO:0000259" key="6">
    <source>
        <dbReference type="PROSITE" id="PS51007"/>
    </source>
</evidence>
<dbReference type="InterPro" id="IPR051459">
    <property type="entry name" value="Cytochrome_c-type_DH"/>
</dbReference>
<dbReference type="InterPro" id="IPR036909">
    <property type="entry name" value="Cyt_c-like_dom_sf"/>
</dbReference>
<dbReference type="EMBL" id="FZMP01000028">
    <property type="protein sequence ID" value="SNQ59569.1"/>
    <property type="molecule type" value="Genomic_DNA"/>
</dbReference>
<dbReference type="GO" id="GO:0020037">
    <property type="term" value="F:heme binding"/>
    <property type="evidence" value="ECO:0007669"/>
    <property type="project" value="InterPro"/>
</dbReference>
<keyword evidence="3 4" id="KW-0408">Iron</keyword>
<accession>A0A284VK39</accession>